<dbReference type="EMBL" id="KN610403">
    <property type="protein sequence ID" value="KHJ77802.1"/>
    <property type="molecule type" value="Genomic_DNA"/>
</dbReference>
<evidence type="ECO:0000313" key="3">
    <source>
        <dbReference type="Proteomes" id="UP000053660"/>
    </source>
</evidence>
<gene>
    <name evidence="2" type="ORF">OESDEN_22578</name>
</gene>
<evidence type="ECO:0000256" key="1">
    <source>
        <dbReference type="SAM" id="MobiDB-lite"/>
    </source>
</evidence>
<sequence length="72" mass="8096">MPSVKPRKADQSQLSRNRTATSTTSKMKIVVPKLPNMNGSLKRKAFTPSPSNKKLIEYMRNKTRTTTETETG</sequence>
<proteinExistence type="predicted"/>
<dbReference type="AlphaFoldDB" id="A0A0B1S2S9"/>
<keyword evidence="3" id="KW-1185">Reference proteome</keyword>
<protein>
    <submittedName>
        <fullName evidence="2">Uncharacterized protein</fullName>
    </submittedName>
</protein>
<evidence type="ECO:0000313" key="2">
    <source>
        <dbReference type="EMBL" id="KHJ77802.1"/>
    </source>
</evidence>
<organism evidence="2 3">
    <name type="scientific">Oesophagostomum dentatum</name>
    <name type="common">Nodular worm</name>
    <dbReference type="NCBI Taxonomy" id="61180"/>
    <lineage>
        <taxon>Eukaryota</taxon>
        <taxon>Metazoa</taxon>
        <taxon>Ecdysozoa</taxon>
        <taxon>Nematoda</taxon>
        <taxon>Chromadorea</taxon>
        <taxon>Rhabditida</taxon>
        <taxon>Rhabditina</taxon>
        <taxon>Rhabditomorpha</taxon>
        <taxon>Strongyloidea</taxon>
        <taxon>Strongylidae</taxon>
        <taxon>Oesophagostomum</taxon>
    </lineage>
</organism>
<feature type="region of interest" description="Disordered" evidence="1">
    <location>
        <begin position="1"/>
        <end position="25"/>
    </location>
</feature>
<accession>A0A0B1S2S9</accession>
<feature type="compositionally biased region" description="Polar residues" evidence="1">
    <location>
        <begin position="11"/>
        <end position="25"/>
    </location>
</feature>
<reference evidence="2 3" key="1">
    <citation type="submission" date="2014-03" db="EMBL/GenBank/DDBJ databases">
        <title>Draft genome of the hookworm Oesophagostomum dentatum.</title>
        <authorList>
            <person name="Mitreva M."/>
        </authorList>
    </citation>
    <scope>NUCLEOTIDE SEQUENCE [LARGE SCALE GENOMIC DNA]</scope>
    <source>
        <strain evidence="2 3">OD-Hann</strain>
    </source>
</reference>
<name>A0A0B1S2S9_OESDE</name>
<dbReference type="Proteomes" id="UP000053660">
    <property type="component" value="Unassembled WGS sequence"/>
</dbReference>